<dbReference type="AlphaFoldDB" id="A0A0P5YEW4"/>
<dbReference type="InterPro" id="IPR048680">
    <property type="entry name" value="COG4_N"/>
</dbReference>
<dbReference type="GO" id="GO:0007030">
    <property type="term" value="P:Golgi organization"/>
    <property type="evidence" value="ECO:0007669"/>
    <property type="project" value="TreeGrafter"/>
</dbReference>
<dbReference type="OrthoDB" id="47059at2759"/>
<reference evidence="9" key="1">
    <citation type="submission" date="2015-10" db="EMBL/GenBank/DDBJ databases">
        <title>EvidentialGene: Evidence-directed Construction of Complete mRNA Transcriptomes without Genomes.</title>
        <authorList>
            <person name="Gilbert D.G."/>
        </authorList>
    </citation>
    <scope>NUCLEOTIDE SEQUENCE</scope>
</reference>
<keyword evidence="7" id="KW-0472">Membrane</keyword>
<evidence type="ECO:0000256" key="5">
    <source>
        <dbReference type="ARBA" id="ARBA00022927"/>
    </source>
</evidence>
<protein>
    <recommendedName>
        <fullName evidence="3">Conserved oligomeric Golgi complex subunit 4</fullName>
    </recommendedName>
    <alternativeName>
        <fullName evidence="8">Component of oligomeric Golgi complex 4</fullName>
    </alternativeName>
</protein>
<dbReference type="SMART" id="SM00762">
    <property type="entry name" value="Cog4"/>
    <property type="match status" value="1"/>
</dbReference>
<dbReference type="Pfam" id="PF20663">
    <property type="entry name" value="COG4_N"/>
    <property type="match status" value="1"/>
</dbReference>
<dbReference type="PANTHER" id="PTHR24016">
    <property type="entry name" value="CONSERVED OLIGOMERIC GOLGI COMPLEX SUBUNIT 4"/>
    <property type="match status" value="1"/>
</dbReference>
<evidence type="ECO:0000256" key="4">
    <source>
        <dbReference type="ARBA" id="ARBA00022448"/>
    </source>
</evidence>
<comment type="similarity">
    <text evidence="2">Belongs to the COG4 family.</text>
</comment>
<dbReference type="InterPro" id="IPR013167">
    <property type="entry name" value="COG4_M"/>
</dbReference>
<evidence type="ECO:0000256" key="6">
    <source>
        <dbReference type="ARBA" id="ARBA00023034"/>
    </source>
</evidence>
<evidence type="ECO:0000256" key="2">
    <source>
        <dbReference type="ARBA" id="ARBA00009215"/>
    </source>
</evidence>
<evidence type="ECO:0000256" key="1">
    <source>
        <dbReference type="ARBA" id="ARBA00004395"/>
    </source>
</evidence>
<evidence type="ECO:0000256" key="8">
    <source>
        <dbReference type="ARBA" id="ARBA00031340"/>
    </source>
</evidence>
<name>A0A0P5YEW4_9CRUS</name>
<keyword evidence="5" id="KW-0653">Protein transport</keyword>
<dbReference type="EMBL" id="GDIQ01037812">
    <property type="protein sequence ID" value="JAN56925.1"/>
    <property type="molecule type" value="Transcribed_RNA"/>
</dbReference>
<dbReference type="PANTHER" id="PTHR24016:SF0">
    <property type="entry name" value="CONSERVED OLIGOMERIC GOLGI COMPLEX SUBUNIT 4"/>
    <property type="match status" value="1"/>
</dbReference>
<comment type="subcellular location">
    <subcellularLocation>
        <location evidence="1">Golgi apparatus membrane</location>
        <topology evidence="1">Peripheral membrane protein</topology>
    </subcellularLocation>
</comment>
<accession>A0A0P5YEW4</accession>
<proteinExistence type="inferred from homology"/>
<organism evidence="9">
    <name type="scientific">Daphnia magna</name>
    <dbReference type="NCBI Taxonomy" id="35525"/>
    <lineage>
        <taxon>Eukaryota</taxon>
        <taxon>Metazoa</taxon>
        <taxon>Ecdysozoa</taxon>
        <taxon>Arthropoda</taxon>
        <taxon>Crustacea</taxon>
        <taxon>Branchiopoda</taxon>
        <taxon>Diplostraca</taxon>
        <taxon>Cladocera</taxon>
        <taxon>Anomopoda</taxon>
        <taxon>Daphniidae</taxon>
        <taxon>Daphnia</taxon>
    </lineage>
</organism>
<sequence>MNSLSNIQEQYQRLNLEEIRITEKLDLLMGQQCDIEAKLRNVSLLVPRLKSVKSDAKHLSGMIHFTCTLAENVSAKVRELDIAKGRVSECQKRVNDLLDLQLCREGVISAMKNEDFEKAAAHVHRFLSIDETTLKLTAGDIAQGPTVDSSLVLLHEAQAQLCKVLQQKFDEAVRDTDAASVERFFKIFPLLNMHEEGISKFGSYLAAQLKEKTQKSLRQADGESTSVRANVYFADTLTVLLESVARIIEIHQPLVETYYGPGRLLQVVEYLQPECDKQANQILVEFRRSRQLDKQIHLVSEVLSNANKALHEKCDPRILDAVLAELTLLSSRTVLYLRFLRRRVANDLEVGITEEQTRDLRMNEFEKLLQNKTGINRAVQELLGHYIMLERYFLVESVSKAVAMDTAVEGSLTSSIVDDVFFLVKKSIRRSLTSCSIDSICAVINNACTLLEEDYALVFQQQCKLGFPSGYLDLTQAYNAIQSSLQQGSIRLQPSDTEKTKANFLVTYPFRSYSTCSRCLFKL</sequence>
<dbReference type="GO" id="GO:0015031">
    <property type="term" value="P:protein transport"/>
    <property type="evidence" value="ECO:0007669"/>
    <property type="project" value="UniProtKB-KW"/>
</dbReference>
<dbReference type="GO" id="GO:0000139">
    <property type="term" value="C:Golgi membrane"/>
    <property type="evidence" value="ECO:0007669"/>
    <property type="project" value="UniProtKB-SubCell"/>
</dbReference>
<dbReference type="InterPro" id="IPR048682">
    <property type="entry name" value="COG4"/>
</dbReference>
<keyword evidence="6" id="KW-0333">Golgi apparatus</keyword>
<evidence type="ECO:0000256" key="7">
    <source>
        <dbReference type="ARBA" id="ARBA00023136"/>
    </source>
</evidence>
<evidence type="ECO:0000256" key="3">
    <source>
        <dbReference type="ARBA" id="ARBA00020975"/>
    </source>
</evidence>
<dbReference type="Pfam" id="PF08318">
    <property type="entry name" value="COG4_m"/>
    <property type="match status" value="1"/>
</dbReference>
<evidence type="ECO:0000313" key="9">
    <source>
        <dbReference type="EMBL" id="JAN56925.1"/>
    </source>
</evidence>
<dbReference type="GO" id="GO:0006890">
    <property type="term" value="P:retrograde vesicle-mediated transport, Golgi to endoplasmic reticulum"/>
    <property type="evidence" value="ECO:0007669"/>
    <property type="project" value="TreeGrafter"/>
</dbReference>
<keyword evidence="4" id="KW-0813">Transport</keyword>
<dbReference type="GO" id="GO:0017119">
    <property type="term" value="C:Golgi transport complex"/>
    <property type="evidence" value="ECO:0007669"/>
    <property type="project" value="TreeGrafter"/>
</dbReference>